<dbReference type="STRING" id="1121105.GCA_000421665_00377"/>
<dbReference type="GO" id="GO:0015846">
    <property type="term" value="P:polyamine transport"/>
    <property type="evidence" value="ECO:0007669"/>
    <property type="project" value="InterPro"/>
</dbReference>
<dbReference type="Proteomes" id="UP000262195">
    <property type="component" value="Unassembled WGS sequence"/>
</dbReference>
<dbReference type="GO" id="GO:0042597">
    <property type="term" value="C:periplasmic space"/>
    <property type="evidence" value="ECO:0007669"/>
    <property type="project" value="UniProtKB-SubCell"/>
</dbReference>
<dbReference type="InterPro" id="IPR001188">
    <property type="entry name" value="Sperm_putr-bd"/>
</dbReference>
<evidence type="ECO:0000256" key="4">
    <source>
        <dbReference type="ARBA" id="ARBA00022764"/>
    </source>
</evidence>
<dbReference type="SUPFAM" id="SSF53850">
    <property type="entry name" value="Periplasmic binding protein-like II"/>
    <property type="match status" value="1"/>
</dbReference>
<dbReference type="Gene3D" id="3.40.190.10">
    <property type="entry name" value="Periplasmic binding protein-like II"/>
    <property type="match status" value="2"/>
</dbReference>
<evidence type="ECO:0000313" key="6">
    <source>
        <dbReference type="EMBL" id="HCS93885.1"/>
    </source>
</evidence>
<comment type="caution">
    <text evidence="6">The sequence shown here is derived from an EMBL/GenBank/DDBJ whole genome shotgun (WGS) entry which is preliminary data.</text>
</comment>
<evidence type="ECO:0000256" key="2">
    <source>
        <dbReference type="ARBA" id="ARBA00022448"/>
    </source>
</evidence>
<dbReference type="GO" id="GO:0019808">
    <property type="term" value="F:polyamine binding"/>
    <property type="evidence" value="ECO:0007669"/>
    <property type="project" value="InterPro"/>
</dbReference>
<gene>
    <name evidence="6" type="ORF">DIW15_04165</name>
</gene>
<dbReference type="InterPro" id="IPR006059">
    <property type="entry name" value="SBP"/>
</dbReference>
<dbReference type="PIRSF" id="PIRSF019574">
    <property type="entry name" value="Periplasmic_polyamine_BP"/>
    <property type="match status" value="1"/>
</dbReference>
<keyword evidence="2" id="KW-0813">Transport</keyword>
<comment type="subcellular location">
    <subcellularLocation>
        <location evidence="1">Periplasm</location>
    </subcellularLocation>
</comment>
<dbReference type="Pfam" id="PF13416">
    <property type="entry name" value="SBP_bac_8"/>
    <property type="match status" value="1"/>
</dbReference>
<keyword evidence="3" id="KW-0732">Signal</keyword>
<dbReference type="EMBL" id="DQHO01000027">
    <property type="protein sequence ID" value="HCS93885.1"/>
    <property type="molecule type" value="Genomic_DNA"/>
</dbReference>
<reference evidence="6 7" key="1">
    <citation type="journal article" date="2018" name="Nat. Biotechnol.">
        <title>A standardized bacterial taxonomy based on genome phylogeny substantially revises the tree of life.</title>
        <authorList>
            <person name="Parks D.H."/>
            <person name="Chuvochina M."/>
            <person name="Waite D.W."/>
            <person name="Rinke C."/>
            <person name="Skarshewski A."/>
            <person name="Chaumeil P.A."/>
            <person name="Hugenholtz P."/>
        </authorList>
    </citation>
    <scope>NUCLEOTIDE SEQUENCE [LARGE SCALE GENOMIC DNA]</scope>
    <source>
        <strain evidence="6">UBA11306</strain>
    </source>
</reference>
<feature type="binding site" evidence="5">
    <location>
        <position position="92"/>
    </location>
    <ligand>
        <name>spermidine</name>
        <dbReference type="ChEBI" id="CHEBI:57834"/>
    </ligand>
</feature>
<dbReference type="PRINTS" id="PR00909">
    <property type="entry name" value="SPERMDNBNDNG"/>
</dbReference>
<evidence type="ECO:0000313" key="7">
    <source>
        <dbReference type="Proteomes" id="UP000262195"/>
    </source>
</evidence>
<proteinExistence type="predicted"/>
<dbReference type="PANTHER" id="PTHR30222:SF17">
    <property type="entry name" value="SPERMIDINE_PUTRESCINE-BINDING PERIPLASMIC PROTEIN"/>
    <property type="match status" value="1"/>
</dbReference>
<dbReference type="PANTHER" id="PTHR30222">
    <property type="entry name" value="SPERMIDINE/PUTRESCINE-BINDING PERIPLASMIC PROTEIN"/>
    <property type="match status" value="1"/>
</dbReference>
<dbReference type="AlphaFoldDB" id="A0A3D4S4W1"/>
<accession>A0A3D4S4W1</accession>
<name>A0A3D4S4W1_9ENTE</name>
<sequence>MKQLAGLFSALVALVFVLFGLKSVIAQSSPSAGQDKVIIYNWGDYIDPELIKEFEAEYGYQVVYETFDSNEAMITKIKQGGTNYDIAIPSEYKISEMIDSDLLVPLDYNKIEGFDHIDDRFKNLSFDPGNTYSIPYFWGTLGMIYNDKMVDGDKLTKWDDLWRPEYKDSILLIDGARETLGIGLQRNHYSLNETKSSVLSQVTGQLEQLMPNVKAVIADEIKMYMVQEEAAIAVTFSGEAAEMMDQNEHLHYVIPEEGSNLWFDNMVIPKTAKNVDGAYDFMSFMLRPDVATRNAEYVGYATPNADAKKLLPEEITSQTEFYPDDELLKRLEVYDNIGVDKTGEYNDLFLEIKMY</sequence>
<evidence type="ECO:0000256" key="1">
    <source>
        <dbReference type="ARBA" id="ARBA00004418"/>
    </source>
</evidence>
<protein>
    <submittedName>
        <fullName evidence="6">Spermidine/putrescine ABC transporter substrate-binding protein</fullName>
    </submittedName>
</protein>
<organism evidence="6 7">
    <name type="scientific">Bavariicoccus seileri</name>
    <dbReference type="NCBI Taxonomy" id="549685"/>
    <lineage>
        <taxon>Bacteria</taxon>
        <taxon>Bacillati</taxon>
        <taxon>Bacillota</taxon>
        <taxon>Bacilli</taxon>
        <taxon>Lactobacillales</taxon>
        <taxon>Enterococcaceae</taxon>
        <taxon>Bavariicoccus</taxon>
    </lineage>
</organism>
<evidence type="ECO:0000256" key="3">
    <source>
        <dbReference type="ARBA" id="ARBA00022729"/>
    </source>
</evidence>
<dbReference type="CDD" id="cd13663">
    <property type="entry name" value="PBP2_PotD_PotF_like_2"/>
    <property type="match status" value="1"/>
</dbReference>
<keyword evidence="4" id="KW-0574">Periplasm</keyword>
<evidence type="ECO:0000256" key="5">
    <source>
        <dbReference type="PIRSR" id="PIRSR019574-1"/>
    </source>
</evidence>